<protein>
    <submittedName>
        <fullName evidence="1">SusD/RagB family nutrient-binding outer membrane lipoprotein</fullName>
    </submittedName>
</protein>
<organism evidence="1 2">
    <name type="scientific">Flagellimonas yonaguniensis</name>
    <dbReference type="NCBI Taxonomy" id="3031325"/>
    <lineage>
        <taxon>Bacteria</taxon>
        <taxon>Pseudomonadati</taxon>
        <taxon>Bacteroidota</taxon>
        <taxon>Flavobacteriia</taxon>
        <taxon>Flavobacteriales</taxon>
        <taxon>Flavobacteriaceae</taxon>
        <taxon>Flagellimonas</taxon>
    </lineage>
</organism>
<dbReference type="InterPro" id="IPR041662">
    <property type="entry name" value="SusD-like_2"/>
</dbReference>
<name>A0ABT5XXA9_9FLAO</name>
<reference evidence="1 2" key="1">
    <citation type="submission" date="2023-03" db="EMBL/GenBank/DDBJ databases">
        <title>Muricauda XX sp. nov. and Muricauda XXX sp. nov., two novel species isolated from Okinawa Trough.</title>
        <authorList>
            <person name="Cao W."/>
            <person name="Deng X."/>
        </authorList>
    </citation>
    <scope>NUCLEOTIDE SEQUENCE [LARGE SCALE GENOMIC DNA]</scope>
    <source>
        <strain evidence="1 2">334s03</strain>
    </source>
</reference>
<sequence>MKIIKNIYISLLLIGMASCSDDYFDVNSSETAPTTTSLEPQYRIQGAIENTTGTAQYRGMREVLGVVQYGSQNVADYYSETWSSYLTTGRYFLWQNAYVYALPNTADLIVLGNRYNSPNYVAVGKILRAYIFGMTTDQYGDIVTDETYDGESSMNLTPEFVTQEEVYSTIFQFLDEAIVELEQPSEIDLNQEGGDVLYQGDKEQWIKFAKALKARYLNHLSKKSSYDADEIIALCQEAFTSNADNALVSFGGGEAENDNQPFSSTGYGSSRFDYFSDFFVELLKNSLDLETPYEDPRLSIIVPEAVNGGYHGVVTGRGLDGLPSEDFSLGNGGFYTSATSPTYMMTYSEVKFIEAEALLSKGDAVGAYTALKAGIQADMEKLGVPSTEITSYLSELDDQIGSDNLSLSHIMVQKYIANMLNPETWVDMRRMDYSVDIYPGLQRPENVNLDIFPGEDDWIQAMMYEYNEEDRNYINMPDNNPYVRLTTPVWWNTEE</sequence>
<dbReference type="PROSITE" id="PS51257">
    <property type="entry name" value="PROKAR_LIPOPROTEIN"/>
    <property type="match status" value="1"/>
</dbReference>
<comment type="caution">
    <text evidence="1">The sequence shown here is derived from an EMBL/GenBank/DDBJ whole genome shotgun (WGS) entry which is preliminary data.</text>
</comment>
<dbReference type="Proteomes" id="UP001221366">
    <property type="component" value="Unassembled WGS sequence"/>
</dbReference>
<accession>A0ABT5XXA9</accession>
<proteinExistence type="predicted"/>
<gene>
    <name evidence="1" type="ORF">PY092_06395</name>
</gene>
<dbReference type="SUPFAM" id="SSF48452">
    <property type="entry name" value="TPR-like"/>
    <property type="match status" value="1"/>
</dbReference>
<dbReference type="EMBL" id="JARFVB010000003">
    <property type="protein sequence ID" value="MDF0715769.1"/>
    <property type="molecule type" value="Genomic_DNA"/>
</dbReference>
<dbReference type="Pfam" id="PF12771">
    <property type="entry name" value="SusD-like_2"/>
    <property type="match status" value="1"/>
</dbReference>
<evidence type="ECO:0000313" key="1">
    <source>
        <dbReference type="EMBL" id="MDF0715769.1"/>
    </source>
</evidence>
<dbReference type="RefSeq" id="WP_275615022.1">
    <property type="nucleotide sequence ID" value="NZ_JARFVB010000003.1"/>
</dbReference>
<keyword evidence="1" id="KW-0449">Lipoprotein</keyword>
<keyword evidence="2" id="KW-1185">Reference proteome</keyword>
<dbReference type="InterPro" id="IPR011990">
    <property type="entry name" value="TPR-like_helical_dom_sf"/>
</dbReference>
<evidence type="ECO:0000313" key="2">
    <source>
        <dbReference type="Proteomes" id="UP001221366"/>
    </source>
</evidence>
<dbReference type="Gene3D" id="1.25.40.390">
    <property type="match status" value="1"/>
</dbReference>